<name>A0ABN8J394_9NEOP</name>
<sequence>MGISPRGVNALRILSLIVPQLRYVGLGRRSSTCVAHLATPAHGRGAFTPHGGRGKGQYTHGRPRETP</sequence>
<organism evidence="2 3">
    <name type="scientific">Iphiclides podalirius</name>
    <name type="common">scarce swallowtail</name>
    <dbReference type="NCBI Taxonomy" id="110791"/>
    <lineage>
        <taxon>Eukaryota</taxon>
        <taxon>Metazoa</taxon>
        <taxon>Ecdysozoa</taxon>
        <taxon>Arthropoda</taxon>
        <taxon>Hexapoda</taxon>
        <taxon>Insecta</taxon>
        <taxon>Pterygota</taxon>
        <taxon>Neoptera</taxon>
        <taxon>Endopterygota</taxon>
        <taxon>Lepidoptera</taxon>
        <taxon>Glossata</taxon>
        <taxon>Ditrysia</taxon>
        <taxon>Papilionoidea</taxon>
        <taxon>Papilionidae</taxon>
        <taxon>Papilioninae</taxon>
        <taxon>Iphiclides</taxon>
    </lineage>
</organism>
<dbReference type="EMBL" id="OW152819">
    <property type="protein sequence ID" value="CAH2074216.1"/>
    <property type="molecule type" value="Genomic_DNA"/>
</dbReference>
<protein>
    <submittedName>
        <fullName evidence="2">Uncharacterized protein</fullName>
    </submittedName>
</protein>
<evidence type="ECO:0000313" key="2">
    <source>
        <dbReference type="EMBL" id="CAH2074216.1"/>
    </source>
</evidence>
<gene>
    <name evidence="2" type="ORF">IPOD504_LOCUS15971</name>
</gene>
<reference evidence="2" key="1">
    <citation type="submission" date="2022-03" db="EMBL/GenBank/DDBJ databases">
        <authorList>
            <person name="Martin H S."/>
        </authorList>
    </citation>
    <scope>NUCLEOTIDE SEQUENCE</scope>
</reference>
<dbReference type="Proteomes" id="UP000837857">
    <property type="component" value="Chromosome 7"/>
</dbReference>
<proteinExistence type="predicted"/>
<feature type="non-terminal residue" evidence="2">
    <location>
        <position position="67"/>
    </location>
</feature>
<feature type="region of interest" description="Disordered" evidence="1">
    <location>
        <begin position="41"/>
        <end position="67"/>
    </location>
</feature>
<accession>A0ABN8J394</accession>
<evidence type="ECO:0000256" key="1">
    <source>
        <dbReference type="SAM" id="MobiDB-lite"/>
    </source>
</evidence>
<keyword evidence="3" id="KW-1185">Reference proteome</keyword>
<evidence type="ECO:0000313" key="3">
    <source>
        <dbReference type="Proteomes" id="UP000837857"/>
    </source>
</evidence>